<gene>
    <name evidence="1" type="ORF">CDAR_209121</name>
</gene>
<keyword evidence="2" id="KW-1185">Reference proteome</keyword>
<dbReference type="AlphaFoldDB" id="A0AAV4VGM5"/>
<reference evidence="1 2" key="1">
    <citation type="submission" date="2021-06" db="EMBL/GenBank/DDBJ databases">
        <title>Caerostris darwini draft genome.</title>
        <authorList>
            <person name="Kono N."/>
            <person name="Arakawa K."/>
        </authorList>
    </citation>
    <scope>NUCLEOTIDE SEQUENCE [LARGE SCALE GENOMIC DNA]</scope>
</reference>
<sequence length="156" mass="17091">MKIATHKTSLLIQEAYTLYFNPHRDSTPSSSLLLQSASSPHKFFISPPSICIDSQHIPLLSSFNHHRISTSYPSLILQSSSSLHILSISHSSILIESHSINHPIKSSSLILQSSSSLHILSISHSSIPIESPQSILLASLNPHQKVVSSKSSILQR</sequence>
<dbReference type="EMBL" id="BPLQ01012987">
    <property type="protein sequence ID" value="GIY69031.1"/>
    <property type="molecule type" value="Genomic_DNA"/>
</dbReference>
<organism evidence="1 2">
    <name type="scientific">Caerostris darwini</name>
    <dbReference type="NCBI Taxonomy" id="1538125"/>
    <lineage>
        <taxon>Eukaryota</taxon>
        <taxon>Metazoa</taxon>
        <taxon>Ecdysozoa</taxon>
        <taxon>Arthropoda</taxon>
        <taxon>Chelicerata</taxon>
        <taxon>Arachnida</taxon>
        <taxon>Araneae</taxon>
        <taxon>Araneomorphae</taxon>
        <taxon>Entelegynae</taxon>
        <taxon>Araneoidea</taxon>
        <taxon>Araneidae</taxon>
        <taxon>Caerostris</taxon>
    </lineage>
</organism>
<proteinExistence type="predicted"/>
<comment type="caution">
    <text evidence="1">The sequence shown here is derived from an EMBL/GenBank/DDBJ whole genome shotgun (WGS) entry which is preliminary data.</text>
</comment>
<dbReference type="Proteomes" id="UP001054837">
    <property type="component" value="Unassembled WGS sequence"/>
</dbReference>
<accession>A0AAV4VGM5</accession>
<protein>
    <submittedName>
        <fullName evidence="1">Uncharacterized protein</fullName>
    </submittedName>
</protein>
<evidence type="ECO:0000313" key="1">
    <source>
        <dbReference type="EMBL" id="GIY69031.1"/>
    </source>
</evidence>
<evidence type="ECO:0000313" key="2">
    <source>
        <dbReference type="Proteomes" id="UP001054837"/>
    </source>
</evidence>
<name>A0AAV4VGM5_9ARAC</name>